<dbReference type="InterPro" id="IPR020892">
    <property type="entry name" value="Cyclophilin-type_PPIase_CS"/>
</dbReference>
<dbReference type="WBParaSite" id="maker-PairedContig_112-snap-gene-0.14-mRNA-1">
    <property type="protein sequence ID" value="maker-PairedContig_112-snap-gene-0.14-mRNA-1"/>
    <property type="gene ID" value="maker-PairedContig_112-snap-gene-0.14"/>
</dbReference>
<evidence type="ECO:0000256" key="3">
    <source>
        <dbReference type="ARBA" id="ARBA00023110"/>
    </source>
</evidence>
<dbReference type="InterPro" id="IPR043519">
    <property type="entry name" value="NT_sf"/>
</dbReference>
<dbReference type="PANTHER" id="PTHR45625:SF2">
    <property type="entry name" value="PEPTIDYL-PROLYL CIS-TRANS ISOMERASE-LIKE 3"/>
    <property type="match status" value="1"/>
</dbReference>
<dbReference type="AlphaFoldDB" id="A0A1I8E996"/>
<feature type="region of interest" description="Disordered" evidence="6">
    <location>
        <begin position="1"/>
        <end position="27"/>
    </location>
</feature>
<dbReference type="Gene3D" id="3.30.460.10">
    <property type="entry name" value="Beta Polymerase, domain 2"/>
    <property type="match status" value="1"/>
</dbReference>
<dbReference type="FunFam" id="2.40.100.10:FF:000012">
    <property type="entry name" value="Peptidyl-prolyl cis-trans isomerase"/>
    <property type="match status" value="1"/>
</dbReference>
<dbReference type="InterPro" id="IPR044666">
    <property type="entry name" value="Cyclophilin_A-like"/>
</dbReference>
<dbReference type="PROSITE" id="PS50072">
    <property type="entry name" value="CSA_PPIASE_2"/>
    <property type="match status" value="1"/>
</dbReference>
<dbReference type="InterPro" id="IPR002130">
    <property type="entry name" value="Cyclophilin-type_PPIase_dom"/>
</dbReference>
<dbReference type="PROSITE" id="PS00170">
    <property type="entry name" value="CSA_PPIASE_1"/>
    <property type="match status" value="1"/>
</dbReference>
<keyword evidence="4" id="KW-0413">Isomerase</keyword>
<dbReference type="GO" id="GO:0071013">
    <property type="term" value="C:catalytic step 2 spliceosome"/>
    <property type="evidence" value="ECO:0007669"/>
    <property type="project" value="TreeGrafter"/>
</dbReference>
<dbReference type="PANTHER" id="PTHR45625">
    <property type="entry name" value="PEPTIDYL-PROLYL CIS-TRANS ISOMERASE-RELATED"/>
    <property type="match status" value="1"/>
</dbReference>
<organism evidence="8">
    <name type="scientific">Wuchereria bancrofti</name>
    <dbReference type="NCBI Taxonomy" id="6293"/>
    <lineage>
        <taxon>Eukaryota</taxon>
        <taxon>Metazoa</taxon>
        <taxon>Ecdysozoa</taxon>
        <taxon>Nematoda</taxon>
        <taxon>Chromadorea</taxon>
        <taxon>Rhabditida</taxon>
        <taxon>Spirurina</taxon>
        <taxon>Spiruromorpha</taxon>
        <taxon>Filarioidea</taxon>
        <taxon>Onchocercidae</taxon>
        <taxon>Wuchereria</taxon>
    </lineage>
</organism>
<accession>A0A1I8E996</accession>
<evidence type="ECO:0000256" key="6">
    <source>
        <dbReference type="SAM" id="MobiDB-lite"/>
    </source>
</evidence>
<sequence length="414" mass="47421">MDNWKENYRGRPSQPYPSGSSVHPHLSPKVSVTLSTDEITSGRIKRDTVGRMSVTLQTTLGNIKIELYCDLCPKTCENFLALCASGYYNNCIFHRNIKDFMVQTGDPTGTGKGGDSIWGGPIEDELNTALKHDARGVVSMAGNGPNTSRSQFFITYAKHSTLDLKYTVFGRVIDGFEVLDELEKVKVDAKYRPVVEQKIRNVIIHANPIAEMAQLLRSDERYPIEVEKQMDLERIREMQKYFEQYTEEYVEVETELETSCKIMTKSDRLRQRLEPLLNFEQHFSSSPLSVKEIVNILRAERAEDIICIRVPINDTGDRYVIICTPHNMRHGEAMILAVRKCFKLKTTDHQVQPPKKAKVGRWLCYVFEDISLHIMTREARLKYDLESLWGIGWVQTLEDEGDVSNLEFPMPISS</sequence>
<comment type="similarity">
    <text evidence="5">Belongs to the cyclophilin-type PPIase family. PPIL3 subfamily.</text>
</comment>
<dbReference type="InterPro" id="IPR029000">
    <property type="entry name" value="Cyclophilin-like_dom_sf"/>
</dbReference>
<dbReference type="GO" id="GO:0006457">
    <property type="term" value="P:protein folding"/>
    <property type="evidence" value="ECO:0007669"/>
    <property type="project" value="InterPro"/>
</dbReference>
<feature type="domain" description="PPIase cyclophilin-type" evidence="7">
    <location>
        <begin position="57"/>
        <end position="204"/>
    </location>
</feature>
<evidence type="ECO:0000259" key="7">
    <source>
        <dbReference type="PROSITE" id="PS50072"/>
    </source>
</evidence>
<dbReference type="Pfam" id="PF02410">
    <property type="entry name" value="RsfS"/>
    <property type="match status" value="1"/>
</dbReference>
<evidence type="ECO:0000313" key="8">
    <source>
        <dbReference type="WBParaSite" id="maker-PairedContig_112-snap-gene-0.14-mRNA-1"/>
    </source>
</evidence>
<dbReference type="Gene3D" id="2.40.100.10">
    <property type="entry name" value="Cyclophilin-like"/>
    <property type="match status" value="1"/>
</dbReference>
<protein>
    <recommendedName>
        <fullName evidence="2">peptidylprolyl isomerase</fullName>
        <ecNumber evidence="2">5.2.1.8</ecNumber>
    </recommendedName>
</protein>
<dbReference type="PRINTS" id="PR00153">
    <property type="entry name" value="CSAPPISMRASE"/>
</dbReference>
<evidence type="ECO:0000256" key="5">
    <source>
        <dbReference type="ARBA" id="ARBA00038286"/>
    </source>
</evidence>
<reference evidence="8" key="1">
    <citation type="submission" date="2016-11" db="UniProtKB">
        <authorList>
            <consortium name="WormBaseParasite"/>
        </authorList>
    </citation>
    <scope>IDENTIFICATION</scope>
    <source>
        <strain evidence="8">pt0022</strain>
    </source>
</reference>
<evidence type="ECO:0000256" key="4">
    <source>
        <dbReference type="ARBA" id="ARBA00023235"/>
    </source>
</evidence>
<dbReference type="SUPFAM" id="SSF50891">
    <property type="entry name" value="Cyclophilin-like"/>
    <property type="match status" value="1"/>
</dbReference>
<dbReference type="Pfam" id="PF00160">
    <property type="entry name" value="Pro_isomerase"/>
    <property type="match status" value="1"/>
</dbReference>
<name>A0A1I8E996_WUCBA</name>
<dbReference type="GO" id="GO:0003755">
    <property type="term" value="F:peptidyl-prolyl cis-trans isomerase activity"/>
    <property type="evidence" value="ECO:0007669"/>
    <property type="project" value="UniProtKB-KW"/>
</dbReference>
<dbReference type="SUPFAM" id="SSF81301">
    <property type="entry name" value="Nucleotidyltransferase"/>
    <property type="match status" value="1"/>
</dbReference>
<evidence type="ECO:0000256" key="2">
    <source>
        <dbReference type="ARBA" id="ARBA00013194"/>
    </source>
</evidence>
<comment type="catalytic activity">
    <reaction evidence="1">
        <text>[protein]-peptidylproline (omega=180) = [protein]-peptidylproline (omega=0)</text>
        <dbReference type="Rhea" id="RHEA:16237"/>
        <dbReference type="Rhea" id="RHEA-COMP:10747"/>
        <dbReference type="Rhea" id="RHEA-COMP:10748"/>
        <dbReference type="ChEBI" id="CHEBI:83833"/>
        <dbReference type="ChEBI" id="CHEBI:83834"/>
        <dbReference type="EC" id="5.2.1.8"/>
    </reaction>
</comment>
<proteinExistence type="inferred from homology"/>
<keyword evidence="3" id="KW-0697">Rotamase</keyword>
<dbReference type="CDD" id="cd01928">
    <property type="entry name" value="Cyclophilin_PPIL3_like"/>
    <property type="match status" value="1"/>
</dbReference>
<dbReference type="EC" id="5.2.1.8" evidence="2"/>
<dbReference type="STRING" id="6293.A0A1I8E996"/>
<evidence type="ECO:0000256" key="1">
    <source>
        <dbReference type="ARBA" id="ARBA00000971"/>
    </source>
</evidence>